<dbReference type="InterPro" id="IPR000531">
    <property type="entry name" value="Beta-barrel_TonB"/>
</dbReference>
<reference evidence="12 13" key="1">
    <citation type="submission" date="2016-10" db="EMBL/GenBank/DDBJ databases">
        <authorList>
            <person name="de Groot N.N."/>
        </authorList>
    </citation>
    <scope>NUCLEOTIDE SEQUENCE [LARGE SCALE GENOMIC DNA]</scope>
    <source>
        <strain evidence="12 13">DSM 28286</strain>
    </source>
</reference>
<evidence type="ECO:0000256" key="9">
    <source>
        <dbReference type="RuleBase" id="RU003357"/>
    </source>
</evidence>
<organism evidence="12 13">
    <name type="scientific">Parafilimonas terrae</name>
    <dbReference type="NCBI Taxonomy" id="1465490"/>
    <lineage>
        <taxon>Bacteria</taxon>
        <taxon>Pseudomonadati</taxon>
        <taxon>Bacteroidota</taxon>
        <taxon>Chitinophagia</taxon>
        <taxon>Chitinophagales</taxon>
        <taxon>Chitinophagaceae</taxon>
        <taxon>Parafilimonas</taxon>
    </lineage>
</organism>
<dbReference type="InterPro" id="IPR039426">
    <property type="entry name" value="TonB-dep_rcpt-like"/>
</dbReference>
<dbReference type="EMBL" id="FOXQ01000001">
    <property type="protein sequence ID" value="SFP53480.1"/>
    <property type="molecule type" value="Genomic_DNA"/>
</dbReference>
<dbReference type="GO" id="GO:0009279">
    <property type="term" value="C:cell outer membrane"/>
    <property type="evidence" value="ECO:0007669"/>
    <property type="project" value="UniProtKB-SubCell"/>
</dbReference>
<evidence type="ECO:0000256" key="4">
    <source>
        <dbReference type="ARBA" id="ARBA00022692"/>
    </source>
</evidence>
<name>A0A1I5R527_9BACT</name>
<dbReference type="NCBIfam" id="TIGR04057">
    <property type="entry name" value="SusC_RagA_signa"/>
    <property type="match status" value="1"/>
</dbReference>
<comment type="similarity">
    <text evidence="8 9">Belongs to the TonB-dependent receptor family.</text>
</comment>
<dbReference type="Gene3D" id="2.170.130.10">
    <property type="entry name" value="TonB-dependent receptor, plug domain"/>
    <property type="match status" value="1"/>
</dbReference>
<dbReference type="STRING" id="1465490.SAMN05444277_10171"/>
<dbReference type="InterPro" id="IPR008969">
    <property type="entry name" value="CarboxyPept-like_regulatory"/>
</dbReference>
<evidence type="ECO:0000256" key="5">
    <source>
        <dbReference type="ARBA" id="ARBA00023077"/>
    </source>
</evidence>
<evidence type="ECO:0000313" key="12">
    <source>
        <dbReference type="EMBL" id="SFP53480.1"/>
    </source>
</evidence>
<keyword evidence="3 8" id="KW-1134">Transmembrane beta strand</keyword>
<dbReference type="Pfam" id="PF07715">
    <property type="entry name" value="Plug"/>
    <property type="match status" value="1"/>
</dbReference>
<keyword evidence="6 8" id="KW-0472">Membrane</keyword>
<keyword evidence="5 9" id="KW-0798">TonB box</keyword>
<gene>
    <name evidence="12" type="ORF">SAMN05444277_10171</name>
</gene>
<protein>
    <submittedName>
        <fullName evidence="12">TonB-linked outer membrane protein, SusC/RagA family</fullName>
    </submittedName>
</protein>
<keyword evidence="4 8" id="KW-0812">Transmembrane</keyword>
<comment type="subcellular location">
    <subcellularLocation>
        <location evidence="1 8">Cell outer membrane</location>
        <topology evidence="1 8">Multi-pass membrane protein</topology>
    </subcellularLocation>
</comment>
<evidence type="ECO:0000256" key="3">
    <source>
        <dbReference type="ARBA" id="ARBA00022452"/>
    </source>
</evidence>
<dbReference type="PROSITE" id="PS52016">
    <property type="entry name" value="TONB_DEPENDENT_REC_3"/>
    <property type="match status" value="1"/>
</dbReference>
<dbReference type="Gene3D" id="2.40.170.20">
    <property type="entry name" value="TonB-dependent receptor, beta-barrel domain"/>
    <property type="match status" value="1"/>
</dbReference>
<dbReference type="SUPFAM" id="SSF56935">
    <property type="entry name" value="Porins"/>
    <property type="match status" value="1"/>
</dbReference>
<evidence type="ECO:0000259" key="11">
    <source>
        <dbReference type="Pfam" id="PF07715"/>
    </source>
</evidence>
<evidence type="ECO:0000256" key="1">
    <source>
        <dbReference type="ARBA" id="ARBA00004571"/>
    </source>
</evidence>
<evidence type="ECO:0000259" key="10">
    <source>
        <dbReference type="Pfam" id="PF00593"/>
    </source>
</evidence>
<evidence type="ECO:0000256" key="2">
    <source>
        <dbReference type="ARBA" id="ARBA00022448"/>
    </source>
</evidence>
<evidence type="ECO:0000256" key="7">
    <source>
        <dbReference type="ARBA" id="ARBA00023237"/>
    </source>
</evidence>
<dbReference type="Gene3D" id="2.60.40.1120">
    <property type="entry name" value="Carboxypeptidase-like, regulatory domain"/>
    <property type="match status" value="1"/>
</dbReference>
<dbReference type="InterPro" id="IPR037066">
    <property type="entry name" value="Plug_dom_sf"/>
</dbReference>
<dbReference type="Proteomes" id="UP000199031">
    <property type="component" value="Unassembled WGS sequence"/>
</dbReference>
<dbReference type="InterPro" id="IPR012910">
    <property type="entry name" value="Plug_dom"/>
</dbReference>
<sequence length="1037" mass="113586">MQALIIPRKMVCAHCKLRMKMFLTIAMLAIFSFFFLTVQAQNTQVKGRVVNETGQPVSNASVMVKGKTTGTAADENGNFQLNVPGNATLVVSSVGYLDQEIPVNNQTDITITLSSGTTNMQEVVVIGYGTQRKEAVTGSVASIGGDKMREIPAANVSQALQGRLAGVQMSQTSTRPGATMQIRIRGTRSLTADNNPLIVLDGIPFPGSIGDLNPDDIKSIDVLKDASATAIYGSRGANGVILITTNKGQRGGKARVAYNAYYGDQTLFARYPMMNGPEFVALRKAAGIYTNGADEKDDVNTDWQDLFYRTGTVNSHDVSVSGGSETGSYNVGFGYYQNQSLIPTQQYTRYSLRTSIDQQIGKYFRVGFTTNNNYNISEGNQLGTFGTLSASPIADPYNADGSLKRVVHQSLGDGFVLTKGVVDSLSDNGLWINETRNFATYNSVYGEVKIPWVDGLKYRVNLGLDFIQGNNGNYTGEGVNNSNPATESTAGISNSQTYHWTIENILSYDKTFAQKHNVSITALYSAEQQKYNSSSMSAKDIQSQEFQFYNLGRADGEITVDPNGQSYNLWGLMSWMGRVMYAYDNRYMISATLRSDASSRLAKGHQWHTYPAVSVGWNVTNESFMSNVTWLNALKLRAGYGQTSNQSIAPYATLGSLSTRPYNFGDDTYATGYYVTQLPNPSLGWEYSETWNYGIDFSLFKNRLSGTVEYYTTNTKDLLLGVGLPSTSGVSSYTANVGRTQNKGIEFTINGTILDGGRDGLTWDAGFNIYANRNKLVALASGATKDEGNGWFVGHNVNAIFDYKKLGLWQEKDPYLDVLEPGGAVGMIKVLYTGDYNGDGTPARAIGADDRQVMDVDPKFLGGFNTRLAYKGFDLNIVGIYQHGGILLSSLYGSGGYLNNLTSRNNNVKVDYWTPENTDAKYPNPAGPLSGDNPKYGSTLGYFDASFLKIRTISLGYDFSRSVIKSRDLKLRAYFTVQNPFVMFSPYYKESGMDPETNSYGNENAAVPLSYNMRRILTIGTNTPSTRNYILGVNLSF</sequence>
<keyword evidence="7 8" id="KW-0998">Cell outer membrane</keyword>
<dbReference type="AlphaFoldDB" id="A0A1I5R527"/>
<proteinExistence type="inferred from homology"/>
<evidence type="ECO:0000256" key="8">
    <source>
        <dbReference type="PROSITE-ProRule" id="PRU01360"/>
    </source>
</evidence>
<evidence type="ECO:0000313" key="13">
    <source>
        <dbReference type="Proteomes" id="UP000199031"/>
    </source>
</evidence>
<dbReference type="SUPFAM" id="SSF49464">
    <property type="entry name" value="Carboxypeptidase regulatory domain-like"/>
    <property type="match status" value="1"/>
</dbReference>
<dbReference type="InterPro" id="IPR036942">
    <property type="entry name" value="Beta-barrel_TonB_sf"/>
</dbReference>
<feature type="domain" description="TonB-dependent receptor plug" evidence="11">
    <location>
        <begin position="133"/>
        <end position="240"/>
    </location>
</feature>
<keyword evidence="2 8" id="KW-0813">Transport</keyword>
<dbReference type="FunFam" id="2.170.130.10:FF:000008">
    <property type="entry name" value="SusC/RagA family TonB-linked outer membrane protein"/>
    <property type="match status" value="1"/>
</dbReference>
<dbReference type="InterPro" id="IPR023996">
    <property type="entry name" value="TonB-dep_OMP_SusC/RagA"/>
</dbReference>
<dbReference type="Pfam" id="PF00593">
    <property type="entry name" value="TonB_dep_Rec_b-barrel"/>
    <property type="match status" value="1"/>
</dbReference>
<evidence type="ECO:0000256" key="6">
    <source>
        <dbReference type="ARBA" id="ARBA00023136"/>
    </source>
</evidence>
<accession>A0A1I5R527</accession>
<feature type="domain" description="TonB-dependent receptor-like beta-barrel" evidence="10">
    <location>
        <begin position="449"/>
        <end position="803"/>
    </location>
</feature>
<dbReference type="Pfam" id="PF13715">
    <property type="entry name" value="CarbopepD_reg_2"/>
    <property type="match status" value="1"/>
</dbReference>
<keyword evidence="13" id="KW-1185">Reference proteome</keyword>
<dbReference type="NCBIfam" id="TIGR04056">
    <property type="entry name" value="OMP_RagA_SusC"/>
    <property type="match status" value="1"/>
</dbReference>
<dbReference type="InterPro" id="IPR023997">
    <property type="entry name" value="TonB-dep_OMP_SusC/RagA_CS"/>
</dbReference>